<dbReference type="RefSeq" id="WP_425542795.1">
    <property type="nucleotide sequence ID" value="NZ_BAAABU010000004.1"/>
</dbReference>
<proteinExistence type="predicted"/>
<dbReference type="PANTHER" id="PTHR11177">
    <property type="entry name" value="CHITINASE"/>
    <property type="match status" value="1"/>
</dbReference>
<protein>
    <recommendedName>
        <fullName evidence="2">chitinase</fullName>
        <ecNumber evidence="2">3.2.1.14</ecNumber>
    </recommendedName>
</protein>
<dbReference type="SUPFAM" id="SSF51445">
    <property type="entry name" value="(Trans)glycosidases"/>
    <property type="match status" value="1"/>
</dbReference>
<organism evidence="5 6">
    <name type="scientific">Saccharothrix mutabilis subsp. mutabilis</name>
    <dbReference type="NCBI Taxonomy" id="66855"/>
    <lineage>
        <taxon>Bacteria</taxon>
        <taxon>Bacillati</taxon>
        <taxon>Actinomycetota</taxon>
        <taxon>Actinomycetes</taxon>
        <taxon>Pseudonocardiales</taxon>
        <taxon>Pseudonocardiaceae</taxon>
        <taxon>Saccharothrix</taxon>
    </lineage>
</organism>
<sequence length="160" mass="18259">MTYDMGTGFSPVATFNAPLREVPQDPMPAADRRWNNVVGAVEYYVRHGVRPDKLVLGTPFYGRGFRVREAGPDHGLYQPCESAFWVDGYDEVQRLRATPGWTEHWHPVARSPWLYNAAERKFVSYENPRSIGIRARYAKDRGLRGTFMWNSATTTRGTAC</sequence>
<evidence type="ECO:0000256" key="1">
    <source>
        <dbReference type="ARBA" id="ARBA00000822"/>
    </source>
</evidence>
<keyword evidence="3" id="KW-0119">Carbohydrate metabolism</keyword>
<gene>
    <name evidence="5" type="ORF">GCM10010492_25810</name>
</gene>
<dbReference type="Pfam" id="PF00704">
    <property type="entry name" value="Glyco_hydro_18"/>
    <property type="match status" value="1"/>
</dbReference>
<evidence type="ECO:0000313" key="6">
    <source>
        <dbReference type="Proteomes" id="UP001500416"/>
    </source>
</evidence>
<evidence type="ECO:0000256" key="2">
    <source>
        <dbReference type="ARBA" id="ARBA00012729"/>
    </source>
</evidence>
<dbReference type="InterPro" id="IPR017853">
    <property type="entry name" value="GH"/>
</dbReference>
<accession>A0ABP3D8V1</accession>
<evidence type="ECO:0000256" key="3">
    <source>
        <dbReference type="ARBA" id="ARBA00023024"/>
    </source>
</evidence>
<dbReference type="InterPro" id="IPR029070">
    <property type="entry name" value="Chitinase_insertion_sf"/>
</dbReference>
<dbReference type="SUPFAM" id="SSF54556">
    <property type="entry name" value="Chitinase insertion domain"/>
    <property type="match status" value="1"/>
</dbReference>
<dbReference type="EC" id="3.2.1.14" evidence="2"/>
<comment type="caution">
    <text evidence="5">The sequence shown here is derived from an EMBL/GenBank/DDBJ whole genome shotgun (WGS) entry which is preliminary data.</text>
</comment>
<keyword evidence="3" id="KW-0624">Polysaccharide degradation</keyword>
<evidence type="ECO:0000259" key="4">
    <source>
        <dbReference type="PROSITE" id="PS51910"/>
    </source>
</evidence>
<feature type="domain" description="GH18" evidence="4">
    <location>
        <begin position="1"/>
        <end position="160"/>
    </location>
</feature>
<evidence type="ECO:0000313" key="5">
    <source>
        <dbReference type="EMBL" id="GAA0226350.1"/>
    </source>
</evidence>
<reference evidence="6" key="1">
    <citation type="journal article" date="2019" name="Int. J. Syst. Evol. Microbiol.">
        <title>The Global Catalogue of Microorganisms (GCM) 10K type strain sequencing project: providing services to taxonomists for standard genome sequencing and annotation.</title>
        <authorList>
            <consortium name="The Broad Institute Genomics Platform"/>
            <consortium name="The Broad Institute Genome Sequencing Center for Infectious Disease"/>
            <person name="Wu L."/>
            <person name="Ma J."/>
        </authorList>
    </citation>
    <scope>NUCLEOTIDE SEQUENCE [LARGE SCALE GENOMIC DNA]</scope>
    <source>
        <strain evidence="6">JCM 3380</strain>
    </source>
</reference>
<dbReference type="InterPro" id="IPR001223">
    <property type="entry name" value="Glyco_hydro18_cat"/>
</dbReference>
<name>A0ABP3D8V1_9PSEU</name>
<dbReference type="Proteomes" id="UP001500416">
    <property type="component" value="Unassembled WGS sequence"/>
</dbReference>
<comment type="catalytic activity">
    <reaction evidence="1">
        <text>Random endo-hydrolysis of N-acetyl-beta-D-glucosaminide (1-&gt;4)-beta-linkages in chitin and chitodextrins.</text>
        <dbReference type="EC" id="3.2.1.14"/>
    </reaction>
</comment>
<dbReference type="PROSITE" id="PS51910">
    <property type="entry name" value="GH18_2"/>
    <property type="match status" value="1"/>
</dbReference>
<keyword evidence="3" id="KW-0146">Chitin degradation</keyword>
<dbReference type="EMBL" id="BAAABU010000004">
    <property type="protein sequence ID" value="GAA0226350.1"/>
    <property type="molecule type" value="Genomic_DNA"/>
</dbReference>
<dbReference type="Gene3D" id="3.20.20.80">
    <property type="entry name" value="Glycosidases"/>
    <property type="match status" value="1"/>
</dbReference>
<dbReference type="PANTHER" id="PTHR11177:SF317">
    <property type="entry name" value="CHITINASE 12-RELATED"/>
    <property type="match status" value="1"/>
</dbReference>
<keyword evidence="6" id="KW-1185">Reference proteome</keyword>
<dbReference type="InterPro" id="IPR050314">
    <property type="entry name" value="Glycosyl_Hydrlase_18"/>
</dbReference>
<dbReference type="Gene3D" id="3.10.50.10">
    <property type="match status" value="1"/>
</dbReference>